<dbReference type="AlphaFoldDB" id="A0A815NUJ5"/>
<dbReference type="Proteomes" id="UP000682733">
    <property type="component" value="Unassembled WGS sequence"/>
</dbReference>
<keyword evidence="5" id="KW-1185">Reference proteome</keyword>
<evidence type="ECO:0000313" key="3">
    <source>
        <dbReference type="EMBL" id="CAF4013375.1"/>
    </source>
</evidence>
<dbReference type="Proteomes" id="UP000663829">
    <property type="component" value="Unassembled WGS sequence"/>
</dbReference>
<evidence type="ECO:0000313" key="1">
    <source>
        <dbReference type="EMBL" id="CAF1203655.1"/>
    </source>
</evidence>
<accession>A0A815NUJ5</accession>
<dbReference type="EMBL" id="CAJOBA010035920">
    <property type="protein sequence ID" value="CAF4013375.1"/>
    <property type="molecule type" value="Genomic_DNA"/>
</dbReference>
<dbReference type="EMBL" id="CAJNOQ010019072">
    <property type="protein sequence ID" value="CAF1442601.1"/>
    <property type="molecule type" value="Genomic_DNA"/>
</dbReference>
<comment type="caution">
    <text evidence="2">The sequence shown here is derived from an EMBL/GenBank/DDBJ whole genome shotgun (WGS) entry which is preliminary data.</text>
</comment>
<dbReference type="Proteomes" id="UP000677228">
    <property type="component" value="Unassembled WGS sequence"/>
</dbReference>
<name>A0A815NUJ5_9BILA</name>
<proteinExistence type="predicted"/>
<dbReference type="EMBL" id="CAJOBC010084516">
    <property type="protein sequence ID" value="CAF4318232.1"/>
    <property type="molecule type" value="Genomic_DNA"/>
</dbReference>
<organism evidence="2 5">
    <name type="scientific">Didymodactylos carnosus</name>
    <dbReference type="NCBI Taxonomy" id="1234261"/>
    <lineage>
        <taxon>Eukaryota</taxon>
        <taxon>Metazoa</taxon>
        <taxon>Spiralia</taxon>
        <taxon>Gnathifera</taxon>
        <taxon>Rotifera</taxon>
        <taxon>Eurotatoria</taxon>
        <taxon>Bdelloidea</taxon>
        <taxon>Philodinida</taxon>
        <taxon>Philodinidae</taxon>
        <taxon>Didymodactylos</taxon>
    </lineage>
</organism>
<gene>
    <name evidence="2" type="ORF">GPM918_LOCUS34426</name>
    <name evidence="1" type="ORF">OVA965_LOCUS24109</name>
    <name evidence="4" type="ORF">SRO942_LOCUS35126</name>
    <name evidence="3" type="ORF">TMI583_LOCUS24831</name>
</gene>
<protein>
    <submittedName>
        <fullName evidence="2">Uncharacterized protein</fullName>
    </submittedName>
</protein>
<evidence type="ECO:0000313" key="2">
    <source>
        <dbReference type="EMBL" id="CAF1442601.1"/>
    </source>
</evidence>
<sequence>MPDVRPSIDGIIGRSGVPSYEFIRIQKVVCRNELDRLKRYENHLAILNSHKERRSYPQTLSYMPKSPLGADDDNFLTVEELSTTAN</sequence>
<evidence type="ECO:0000313" key="5">
    <source>
        <dbReference type="Proteomes" id="UP000663829"/>
    </source>
</evidence>
<evidence type="ECO:0000313" key="4">
    <source>
        <dbReference type="EMBL" id="CAF4318232.1"/>
    </source>
</evidence>
<dbReference type="Proteomes" id="UP000681722">
    <property type="component" value="Unassembled WGS sequence"/>
</dbReference>
<reference evidence="2" key="1">
    <citation type="submission" date="2021-02" db="EMBL/GenBank/DDBJ databases">
        <authorList>
            <person name="Nowell W R."/>
        </authorList>
    </citation>
    <scope>NUCLEOTIDE SEQUENCE</scope>
</reference>
<dbReference type="EMBL" id="CAJNOK010014385">
    <property type="protein sequence ID" value="CAF1203655.1"/>
    <property type="molecule type" value="Genomic_DNA"/>
</dbReference>